<dbReference type="Pfam" id="PF00856">
    <property type="entry name" value="SET"/>
    <property type="match status" value="1"/>
</dbReference>
<dbReference type="InterPro" id="IPR050600">
    <property type="entry name" value="SETD3_SETD6_MTase"/>
</dbReference>
<accession>A0A2T2ZYF1</accession>
<dbReference type="Proteomes" id="UP000241462">
    <property type="component" value="Unassembled WGS sequence"/>
</dbReference>
<dbReference type="STRING" id="2025994.A0A2T2ZYF1"/>
<dbReference type="OrthoDB" id="341421at2759"/>
<dbReference type="SUPFAM" id="SSF82199">
    <property type="entry name" value="SET domain"/>
    <property type="match status" value="1"/>
</dbReference>
<feature type="compositionally biased region" description="Acidic residues" evidence="4">
    <location>
        <begin position="436"/>
        <end position="452"/>
    </location>
</feature>
<dbReference type="InterPro" id="IPR036464">
    <property type="entry name" value="Rubisco_LSMT_subst-bd_sf"/>
</dbReference>
<dbReference type="InterPro" id="IPR001214">
    <property type="entry name" value="SET_dom"/>
</dbReference>
<organism evidence="6 7">
    <name type="scientific">Coniella lustricola</name>
    <dbReference type="NCBI Taxonomy" id="2025994"/>
    <lineage>
        <taxon>Eukaryota</taxon>
        <taxon>Fungi</taxon>
        <taxon>Dikarya</taxon>
        <taxon>Ascomycota</taxon>
        <taxon>Pezizomycotina</taxon>
        <taxon>Sordariomycetes</taxon>
        <taxon>Sordariomycetidae</taxon>
        <taxon>Diaporthales</taxon>
        <taxon>Schizoparmaceae</taxon>
        <taxon>Coniella</taxon>
    </lineage>
</organism>
<proteinExistence type="predicted"/>
<feature type="region of interest" description="Disordered" evidence="4">
    <location>
        <begin position="76"/>
        <end position="129"/>
    </location>
</feature>
<keyword evidence="1" id="KW-0489">Methyltransferase</keyword>
<dbReference type="AlphaFoldDB" id="A0A2T2ZYF1"/>
<feature type="compositionally biased region" description="Acidic residues" evidence="4">
    <location>
        <begin position="262"/>
        <end position="272"/>
    </location>
</feature>
<feature type="compositionally biased region" description="Acidic residues" evidence="4">
    <location>
        <begin position="286"/>
        <end position="295"/>
    </location>
</feature>
<evidence type="ECO:0000256" key="4">
    <source>
        <dbReference type="SAM" id="MobiDB-lite"/>
    </source>
</evidence>
<feature type="compositionally biased region" description="Polar residues" evidence="4">
    <location>
        <begin position="81"/>
        <end position="95"/>
    </location>
</feature>
<reference evidence="6 7" key="1">
    <citation type="journal article" date="2018" name="Mycol. Prog.">
        <title>Coniella lustricola, a new species from submerged detritus.</title>
        <authorList>
            <person name="Raudabaugh D.B."/>
            <person name="Iturriaga T."/>
            <person name="Carver A."/>
            <person name="Mondo S."/>
            <person name="Pangilinan J."/>
            <person name="Lipzen A."/>
            <person name="He G."/>
            <person name="Amirebrahimi M."/>
            <person name="Grigoriev I.V."/>
            <person name="Miller A.N."/>
        </authorList>
    </citation>
    <scope>NUCLEOTIDE SEQUENCE [LARGE SCALE GENOMIC DNA]</scope>
    <source>
        <strain evidence="6 7">B22-T-1</strain>
    </source>
</reference>
<dbReference type="PANTHER" id="PTHR13271">
    <property type="entry name" value="UNCHARACTERIZED PUTATIVE METHYLTRANSFERASE"/>
    <property type="match status" value="1"/>
</dbReference>
<dbReference type="InParanoid" id="A0A2T2ZYF1"/>
<dbReference type="GO" id="GO:0016279">
    <property type="term" value="F:protein-lysine N-methyltransferase activity"/>
    <property type="evidence" value="ECO:0007669"/>
    <property type="project" value="TreeGrafter"/>
</dbReference>
<feature type="region of interest" description="Disordered" evidence="4">
    <location>
        <begin position="262"/>
        <end position="304"/>
    </location>
</feature>
<keyword evidence="3" id="KW-0949">S-adenosyl-L-methionine</keyword>
<feature type="region of interest" description="Disordered" evidence="4">
    <location>
        <begin position="432"/>
        <end position="478"/>
    </location>
</feature>
<dbReference type="EMBL" id="KZ678564">
    <property type="protein sequence ID" value="PSR79520.1"/>
    <property type="molecule type" value="Genomic_DNA"/>
</dbReference>
<dbReference type="Gene3D" id="3.90.1410.10">
    <property type="entry name" value="set domain protein methyltransferase, domain 1"/>
    <property type="match status" value="2"/>
</dbReference>
<evidence type="ECO:0000256" key="2">
    <source>
        <dbReference type="ARBA" id="ARBA00022679"/>
    </source>
</evidence>
<evidence type="ECO:0000259" key="5">
    <source>
        <dbReference type="PROSITE" id="PS50280"/>
    </source>
</evidence>
<protein>
    <recommendedName>
        <fullName evidence="5">SET domain-containing protein</fullName>
    </recommendedName>
</protein>
<evidence type="ECO:0000256" key="3">
    <source>
        <dbReference type="ARBA" id="ARBA00022691"/>
    </source>
</evidence>
<feature type="compositionally biased region" description="Acidic residues" evidence="4">
    <location>
        <begin position="117"/>
        <end position="127"/>
    </location>
</feature>
<evidence type="ECO:0000313" key="7">
    <source>
        <dbReference type="Proteomes" id="UP000241462"/>
    </source>
</evidence>
<keyword evidence="2" id="KW-0808">Transferase</keyword>
<sequence length="612" mass="66905">MADDPSFAQKTAAFLAWFTSQPGTTFHKDIEIRDLRAQGAGRGIIATQDIPPDTTLFTIPRSAIISAETSPLPSLLPAVFNPSSSSSTTLKQNEPQDPDPDHNMDAPSPTSISSLPNDDEDEDDDVDPTAQDSWTTLILILIHQHLQGSQTSTAKWQPYLDILPAGASAFTTPMFWSTDELAALQASPVAGKVGREEAEDMIRSKIIPVIRAHEHVFFPCSAAEAQQPGSATANSMSDDELLELGFRMGSVIMAYAFDLEKEEDDDHNDTDNDNGNPRKTKHNNDGNDDDEDDETSSTTSWIEDREGRTLLGMVPMADLLNADASFNAHIEHGEHALTATSLRTIPAGAQILNYYGPLSNGELLRRYGYVTTRHRRWNLVDLPWAAVRAALRKHVGEGAGAGFGKGLSEEEWDAAMGLLEDEEMEEDFVVERGAADPDEEGRVDDEDDDEGDANNNNNNNGAAENTSTTKKQKKKADVPEELTAQLKEVLKAVKKVKPAAVADKVTRDRIIYSAVASALEDRMRQYGTTLEHDLAEYERAKKLIADGKADGHGNGNGTVVTTSDQRKFMALDVRIGEKVLLKQATEAARARLAELEEAARDGDGRSAKRRRI</sequence>
<dbReference type="FunCoup" id="A0A2T2ZYF1">
    <property type="interactions" value="273"/>
</dbReference>
<dbReference type="InterPro" id="IPR046341">
    <property type="entry name" value="SET_dom_sf"/>
</dbReference>
<name>A0A2T2ZYF1_9PEZI</name>
<evidence type="ECO:0000256" key="1">
    <source>
        <dbReference type="ARBA" id="ARBA00022603"/>
    </source>
</evidence>
<keyword evidence="7" id="KW-1185">Reference proteome</keyword>
<feature type="domain" description="SET" evidence="5">
    <location>
        <begin position="28"/>
        <end position="356"/>
    </location>
</feature>
<feature type="compositionally biased region" description="Low complexity" evidence="4">
    <location>
        <begin position="453"/>
        <end position="465"/>
    </location>
</feature>
<dbReference type="PANTHER" id="PTHR13271:SF34">
    <property type="entry name" value="N-LYSINE METHYLTRANSFERASE SETD6"/>
    <property type="match status" value="1"/>
</dbReference>
<dbReference type="PROSITE" id="PS50280">
    <property type="entry name" value="SET"/>
    <property type="match status" value="1"/>
</dbReference>
<evidence type="ECO:0000313" key="6">
    <source>
        <dbReference type="EMBL" id="PSR79520.1"/>
    </source>
</evidence>
<gene>
    <name evidence="6" type="ORF">BD289DRAFT_94287</name>
</gene>
<dbReference type="GO" id="GO:0005634">
    <property type="term" value="C:nucleus"/>
    <property type="evidence" value="ECO:0007669"/>
    <property type="project" value="TreeGrafter"/>
</dbReference>
<dbReference type="GO" id="GO:0032259">
    <property type="term" value="P:methylation"/>
    <property type="evidence" value="ECO:0007669"/>
    <property type="project" value="UniProtKB-KW"/>
</dbReference>
<dbReference type="Gene3D" id="3.90.1420.10">
    <property type="entry name" value="Rubisco LSMT, substrate-binding domain"/>
    <property type="match status" value="1"/>
</dbReference>
<dbReference type="SUPFAM" id="SSF81822">
    <property type="entry name" value="RuBisCo LSMT C-terminal, substrate-binding domain"/>
    <property type="match status" value="1"/>
</dbReference>